<evidence type="ECO:0000256" key="1">
    <source>
        <dbReference type="ARBA" id="ARBA00022857"/>
    </source>
</evidence>
<accession>A0AAW1RBN8</accession>
<evidence type="ECO:0000256" key="3">
    <source>
        <dbReference type="RuleBase" id="RU000363"/>
    </source>
</evidence>
<dbReference type="SUPFAM" id="SSF51735">
    <property type="entry name" value="NAD(P)-binding Rossmann-fold domains"/>
    <property type="match status" value="1"/>
</dbReference>
<comment type="caution">
    <text evidence="4">The sequence shown here is derived from an EMBL/GenBank/DDBJ whole genome shotgun (WGS) entry which is preliminary data.</text>
</comment>
<dbReference type="InterPro" id="IPR002347">
    <property type="entry name" value="SDR_fam"/>
</dbReference>
<dbReference type="PRINTS" id="PR00081">
    <property type="entry name" value="GDHRDH"/>
</dbReference>
<gene>
    <name evidence="4" type="ORF">WJX74_007669</name>
</gene>
<protein>
    <submittedName>
        <fullName evidence="4">Uncharacterized protein</fullName>
    </submittedName>
</protein>
<keyword evidence="5" id="KW-1185">Reference proteome</keyword>
<dbReference type="PANTHER" id="PTHR43544:SF7">
    <property type="entry name" value="NADB-LER2"/>
    <property type="match status" value="1"/>
</dbReference>
<dbReference type="PANTHER" id="PTHR43544">
    <property type="entry name" value="SHORT-CHAIN DEHYDROGENASE/REDUCTASE"/>
    <property type="match status" value="1"/>
</dbReference>
<dbReference type="GO" id="GO:0016491">
    <property type="term" value="F:oxidoreductase activity"/>
    <property type="evidence" value="ECO:0007669"/>
    <property type="project" value="UniProtKB-KW"/>
</dbReference>
<comment type="similarity">
    <text evidence="3">Belongs to the short-chain dehydrogenases/reductases (SDR) family.</text>
</comment>
<dbReference type="InterPro" id="IPR051468">
    <property type="entry name" value="Fungal_SecMetab_SDRs"/>
</dbReference>
<dbReference type="Gene3D" id="3.40.50.720">
    <property type="entry name" value="NAD(P)-binding Rossmann-like Domain"/>
    <property type="match status" value="1"/>
</dbReference>
<keyword evidence="1" id="KW-0521">NADP</keyword>
<evidence type="ECO:0000313" key="5">
    <source>
        <dbReference type="Proteomes" id="UP001438707"/>
    </source>
</evidence>
<dbReference type="InterPro" id="IPR036291">
    <property type="entry name" value="NAD(P)-bd_dom_sf"/>
</dbReference>
<evidence type="ECO:0000256" key="2">
    <source>
        <dbReference type="ARBA" id="ARBA00023002"/>
    </source>
</evidence>
<dbReference type="CDD" id="cd05325">
    <property type="entry name" value="carb_red_sniffer_like_SDR_c"/>
    <property type="match status" value="1"/>
</dbReference>
<dbReference type="Pfam" id="PF00106">
    <property type="entry name" value="adh_short"/>
    <property type="match status" value="1"/>
</dbReference>
<sequence length="259" mass="27525">MAKVDGAVWVISGANRGLGFELTKRVLEASDSTVVVAGCRDPSAADDLKKLSSSNGSRVFIVQLDVSSPDSVQAAAQQISQDVGQVDVLINNAGTVDPCEPAMVLDISKYSQVMRVNAIGPMDLTQQLMPLIRKGKGQTIVNISSIIGSHGVLEQTLTSDGKASESPFNSWQMAYRCSKSALNMQTQVLAAELKTHGYKVISIHPGMPESDMGQETSSQTGLPTNTLQESATGLLKVIHGLKPADTGKFLDWNGNAVPW</sequence>
<keyword evidence="2" id="KW-0560">Oxidoreductase</keyword>
<dbReference type="GO" id="GO:0005737">
    <property type="term" value="C:cytoplasm"/>
    <property type="evidence" value="ECO:0007669"/>
    <property type="project" value="TreeGrafter"/>
</dbReference>
<reference evidence="4 5" key="1">
    <citation type="journal article" date="2024" name="Nat. Commun.">
        <title>Phylogenomics reveals the evolutionary origins of lichenization in chlorophyte algae.</title>
        <authorList>
            <person name="Puginier C."/>
            <person name="Libourel C."/>
            <person name="Otte J."/>
            <person name="Skaloud P."/>
            <person name="Haon M."/>
            <person name="Grisel S."/>
            <person name="Petersen M."/>
            <person name="Berrin J.G."/>
            <person name="Delaux P.M."/>
            <person name="Dal Grande F."/>
            <person name="Keller J."/>
        </authorList>
    </citation>
    <scope>NUCLEOTIDE SEQUENCE [LARGE SCALE GENOMIC DNA]</scope>
    <source>
        <strain evidence="4 5">SAG 2145</strain>
    </source>
</reference>
<dbReference type="AlphaFoldDB" id="A0AAW1RBN8"/>
<name>A0AAW1RBN8_9CHLO</name>
<dbReference type="EMBL" id="JALJOS010000014">
    <property type="protein sequence ID" value="KAK9831211.1"/>
    <property type="molecule type" value="Genomic_DNA"/>
</dbReference>
<evidence type="ECO:0000313" key="4">
    <source>
        <dbReference type="EMBL" id="KAK9831211.1"/>
    </source>
</evidence>
<organism evidence="4 5">
    <name type="scientific">Apatococcus lobatus</name>
    <dbReference type="NCBI Taxonomy" id="904363"/>
    <lineage>
        <taxon>Eukaryota</taxon>
        <taxon>Viridiplantae</taxon>
        <taxon>Chlorophyta</taxon>
        <taxon>core chlorophytes</taxon>
        <taxon>Trebouxiophyceae</taxon>
        <taxon>Chlorellales</taxon>
        <taxon>Chlorellaceae</taxon>
        <taxon>Apatococcus</taxon>
    </lineage>
</organism>
<dbReference type="PRINTS" id="PR00080">
    <property type="entry name" value="SDRFAMILY"/>
</dbReference>
<proteinExistence type="inferred from homology"/>
<dbReference type="Proteomes" id="UP001438707">
    <property type="component" value="Unassembled WGS sequence"/>
</dbReference>